<evidence type="ECO:0000313" key="3">
    <source>
        <dbReference type="Proteomes" id="UP000295681"/>
    </source>
</evidence>
<dbReference type="EMBL" id="PUFI01000014">
    <property type="protein sequence ID" value="TDG67962.1"/>
    <property type="molecule type" value="Genomic_DNA"/>
</dbReference>
<keyword evidence="1" id="KW-0812">Transmembrane</keyword>
<dbReference type="RefSeq" id="WP_010007949.1">
    <property type="nucleotide sequence ID" value="NZ_JAGYGP010000001.1"/>
</dbReference>
<dbReference type="AlphaFoldDB" id="A0A4R5N7T9"/>
<dbReference type="STRING" id="907931.GCA_000165675_01102"/>
<reference evidence="2 3" key="1">
    <citation type="journal article" date="2019" name="Appl. Microbiol. Biotechnol.">
        <title>Uncovering carbohydrate metabolism through a genotype-phenotype association study of 56 lactic acid bacteria genomes.</title>
        <authorList>
            <person name="Buron-Moles G."/>
            <person name="Chailyan A."/>
            <person name="Dolejs I."/>
            <person name="Forster J."/>
            <person name="Miks M.H."/>
        </authorList>
    </citation>
    <scope>NUCLEOTIDE SEQUENCE [LARGE SCALE GENOMIC DNA]</scope>
    <source>
        <strain evidence="2 3">ATCC 700006</strain>
    </source>
</reference>
<dbReference type="NCBIfam" id="TIGR04145">
    <property type="entry name" value="Firmicu_CTERM"/>
    <property type="match status" value="1"/>
</dbReference>
<evidence type="ECO:0008006" key="4">
    <source>
        <dbReference type="Google" id="ProtNLM"/>
    </source>
</evidence>
<dbReference type="InterPro" id="IPR026409">
    <property type="entry name" value="Firmicu_CTERM"/>
</dbReference>
<dbReference type="Proteomes" id="UP000295681">
    <property type="component" value="Unassembled WGS sequence"/>
</dbReference>
<proteinExistence type="predicted"/>
<sequence length="242" mass="26311">MKKVICDYILLGVGLVLGFVLVSHTASANSINIDGNFSDWGSVGSVQEFAASPSYPNNMRQVGLFVDEDNIYIYMSMAPKLFSPDSKESTNDYDAKSGSYYLSIGGHDMYVQIYFPGYRPDNSSVHFSVGNIYDANSYKSVNGVGDGYLERQAANGKYNDRWELKIPMATVKEVYGSDLPSQTNITFHGSNGGTIFFNGNVSADYSGASSGPILIAMVGLGMAVISLPLMKKYRLRKNGATI</sequence>
<protein>
    <recommendedName>
        <fullName evidence="4">Firmicu-CTERM sorting domain-containing protein</fullName>
    </recommendedName>
</protein>
<organism evidence="2 3">
    <name type="scientific">Leuconostoc fallax</name>
    <dbReference type="NCBI Taxonomy" id="1251"/>
    <lineage>
        <taxon>Bacteria</taxon>
        <taxon>Bacillati</taxon>
        <taxon>Bacillota</taxon>
        <taxon>Bacilli</taxon>
        <taxon>Lactobacillales</taxon>
        <taxon>Lactobacillaceae</taxon>
        <taxon>Leuconostoc</taxon>
    </lineage>
</organism>
<keyword evidence="1" id="KW-0472">Membrane</keyword>
<dbReference type="SUPFAM" id="SSF49344">
    <property type="entry name" value="CBD9-like"/>
    <property type="match status" value="1"/>
</dbReference>
<accession>A0A4R5N7T9</accession>
<keyword evidence="1" id="KW-1133">Transmembrane helix</keyword>
<name>A0A4R5N7T9_9LACO</name>
<evidence type="ECO:0000256" key="1">
    <source>
        <dbReference type="SAM" id="Phobius"/>
    </source>
</evidence>
<keyword evidence="3" id="KW-1185">Reference proteome</keyword>
<gene>
    <name evidence="2" type="ORF">C5L23_000268</name>
</gene>
<feature type="transmembrane region" description="Helical" evidence="1">
    <location>
        <begin position="211"/>
        <end position="230"/>
    </location>
</feature>
<evidence type="ECO:0000313" key="2">
    <source>
        <dbReference type="EMBL" id="TDG67962.1"/>
    </source>
</evidence>
<comment type="caution">
    <text evidence="2">The sequence shown here is derived from an EMBL/GenBank/DDBJ whole genome shotgun (WGS) entry which is preliminary data.</text>
</comment>